<accession>A0ABM1NDG3</accession>
<protein>
    <submittedName>
        <fullName evidence="2">UPF0602 protein C4orf47-like</fullName>
    </submittedName>
</protein>
<reference evidence="2" key="1">
    <citation type="submission" date="2025-08" db="UniProtKB">
        <authorList>
            <consortium name="RefSeq"/>
        </authorList>
    </citation>
    <scope>IDENTIFICATION</scope>
    <source>
        <tissue evidence="2">Whole Larva</tissue>
    </source>
</reference>
<gene>
    <name evidence="2" type="primary">LOC108568349</name>
</gene>
<dbReference type="RefSeq" id="XP_017784863.1">
    <property type="nucleotide sequence ID" value="XM_017929374.1"/>
</dbReference>
<dbReference type="Proteomes" id="UP000695000">
    <property type="component" value="Unplaced"/>
</dbReference>
<evidence type="ECO:0000313" key="1">
    <source>
        <dbReference type="Proteomes" id="UP000695000"/>
    </source>
</evidence>
<organism evidence="1 2">
    <name type="scientific">Nicrophorus vespilloides</name>
    <name type="common">Boreal carrion beetle</name>
    <dbReference type="NCBI Taxonomy" id="110193"/>
    <lineage>
        <taxon>Eukaryota</taxon>
        <taxon>Metazoa</taxon>
        <taxon>Ecdysozoa</taxon>
        <taxon>Arthropoda</taxon>
        <taxon>Hexapoda</taxon>
        <taxon>Insecta</taxon>
        <taxon>Pterygota</taxon>
        <taxon>Neoptera</taxon>
        <taxon>Endopterygota</taxon>
        <taxon>Coleoptera</taxon>
        <taxon>Polyphaga</taxon>
        <taxon>Staphyliniformia</taxon>
        <taxon>Silphidae</taxon>
        <taxon>Nicrophorinae</taxon>
        <taxon>Nicrophorus</taxon>
    </lineage>
</organism>
<dbReference type="InterPro" id="IPR029358">
    <property type="entry name" value="CFAP96"/>
</dbReference>
<dbReference type="GeneID" id="108568349"/>
<keyword evidence="1" id="KW-1185">Reference proteome</keyword>
<proteinExistence type="predicted"/>
<evidence type="ECO:0000313" key="2">
    <source>
        <dbReference type="RefSeq" id="XP_017784863.1"/>
    </source>
</evidence>
<name>A0ABM1NDG3_NICVS</name>
<dbReference type="Pfam" id="PF15239">
    <property type="entry name" value="CFAP96-like"/>
    <property type="match status" value="1"/>
</dbReference>
<sequence>MYTSIYPDAYFTKNPFIDPERMRPGPVYVERKQKKVKYSNDTFIPTGPAKWPGGCHDGCFDPFPEWKRCKYVSMLQANKPFIGDKGTFYPQSKGKKTLFTRSVLQYNTDLNVNSQNYKKAVPTYTKYLLNC</sequence>